<dbReference type="InterPro" id="IPR003819">
    <property type="entry name" value="TauD/TfdA-like"/>
</dbReference>
<dbReference type="SUPFAM" id="SSF51197">
    <property type="entry name" value="Clavaminate synthase-like"/>
    <property type="match status" value="1"/>
</dbReference>
<dbReference type="GO" id="GO:0016706">
    <property type="term" value="F:2-oxoglutarate-dependent dioxygenase activity"/>
    <property type="evidence" value="ECO:0007669"/>
    <property type="project" value="UniProtKB-ARBA"/>
</dbReference>
<keyword evidence="6" id="KW-1185">Reference proteome</keyword>
<comment type="cofactor">
    <cofactor evidence="1">
        <name>Fe(2+)</name>
        <dbReference type="ChEBI" id="CHEBI:29033"/>
    </cofactor>
</comment>
<proteinExistence type="predicted"/>
<sequence length="305" mass="34828">MDWLPVIENRGSNTSAIQWASDNIDTINKKILESGALLIRNFDLQDLESFKEVSGVFVENSTNYVEGGTPRQKLGNNVYTSTEYPEKLSIFPHNELSYVIKVPEKIIFACLQAAIVKGATPIADCRKVLSYIDADIVEEFEARQWKLIRNFGTGLGPDLIRAFETEDHLAIEQYCKQMQMDYEKISEHQVRTTQVRPAVHTHPITLEKVWMNHIAFWHPSSMEPKIKDEMLAAFGHEGMPFNVFWGDGEIISDDIIDNIRTAYNKATVRFDWKKGDILFMDNKLVAHGREPFAGPRKVVVAMGHR</sequence>
<keyword evidence="3" id="KW-0045">Antibiotic biosynthesis</keyword>
<reference evidence="5 6" key="1">
    <citation type="submission" date="2016-09" db="EMBL/GenBank/DDBJ databases">
        <title>Pseudoalteromonas amylolytica sp. nov., isolated from the surface seawater.</title>
        <authorList>
            <person name="Wu Y.-H."/>
            <person name="Cheng H."/>
            <person name="Jin X.-B."/>
            <person name="Wang C.-S."/>
            <person name="Xu X.-W."/>
        </authorList>
    </citation>
    <scope>NUCLEOTIDE SEQUENCE [LARGE SCALE GENOMIC DNA]</scope>
    <source>
        <strain evidence="5 6">JW1</strain>
    </source>
</reference>
<dbReference type="GO" id="GO:0017000">
    <property type="term" value="P:antibiotic biosynthetic process"/>
    <property type="evidence" value="ECO:0007669"/>
    <property type="project" value="UniProtKB-KW"/>
</dbReference>
<dbReference type="STRING" id="1859457.BET10_15400"/>
<gene>
    <name evidence="5" type="ORF">BET10_15400</name>
</gene>
<keyword evidence="2" id="KW-0560">Oxidoreductase</keyword>
<dbReference type="Pfam" id="PF02668">
    <property type="entry name" value="TauD"/>
    <property type="match status" value="1"/>
</dbReference>
<evidence type="ECO:0000256" key="3">
    <source>
        <dbReference type="ARBA" id="ARBA00023194"/>
    </source>
</evidence>
<evidence type="ECO:0000313" key="5">
    <source>
        <dbReference type="EMBL" id="OHU90184.1"/>
    </source>
</evidence>
<comment type="caution">
    <text evidence="5">The sequence shown here is derived from an EMBL/GenBank/DDBJ whole genome shotgun (WGS) entry which is preliminary data.</text>
</comment>
<dbReference type="InterPro" id="IPR042098">
    <property type="entry name" value="TauD-like_sf"/>
</dbReference>
<protein>
    <recommendedName>
        <fullName evidence="4">TauD/TfdA-like domain-containing protein</fullName>
    </recommendedName>
</protein>
<evidence type="ECO:0000313" key="6">
    <source>
        <dbReference type="Proteomes" id="UP000179786"/>
    </source>
</evidence>
<dbReference type="AlphaFoldDB" id="A0A1S1MU76"/>
<organism evidence="5 6">
    <name type="scientific">Pseudoalteromonas amylolytica</name>
    <dbReference type="NCBI Taxonomy" id="1859457"/>
    <lineage>
        <taxon>Bacteria</taxon>
        <taxon>Pseudomonadati</taxon>
        <taxon>Pseudomonadota</taxon>
        <taxon>Gammaproteobacteria</taxon>
        <taxon>Alteromonadales</taxon>
        <taxon>Pseudoalteromonadaceae</taxon>
        <taxon>Pseudoalteromonas</taxon>
    </lineage>
</organism>
<dbReference type="PANTHER" id="PTHR10696:SF56">
    <property type="entry name" value="TAUD_TFDA-LIKE DOMAIN-CONTAINING PROTEIN"/>
    <property type="match status" value="1"/>
</dbReference>
<dbReference type="Gene3D" id="3.60.130.10">
    <property type="entry name" value="Clavaminate synthase-like"/>
    <property type="match status" value="1"/>
</dbReference>
<evidence type="ECO:0000256" key="1">
    <source>
        <dbReference type="ARBA" id="ARBA00001954"/>
    </source>
</evidence>
<name>A0A1S1MU76_9GAMM</name>
<accession>A0A1S1MU76</accession>
<dbReference type="PANTHER" id="PTHR10696">
    <property type="entry name" value="GAMMA-BUTYROBETAINE HYDROXYLASE-RELATED"/>
    <property type="match status" value="1"/>
</dbReference>
<dbReference type="EMBL" id="MKJU01000027">
    <property type="protein sequence ID" value="OHU90184.1"/>
    <property type="molecule type" value="Genomic_DNA"/>
</dbReference>
<evidence type="ECO:0000259" key="4">
    <source>
        <dbReference type="Pfam" id="PF02668"/>
    </source>
</evidence>
<feature type="domain" description="TauD/TfdA-like" evidence="4">
    <location>
        <begin position="18"/>
        <end position="301"/>
    </location>
</feature>
<dbReference type="Proteomes" id="UP000179786">
    <property type="component" value="Unassembled WGS sequence"/>
</dbReference>
<evidence type="ECO:0000256" key="2">
    <source>
        <dbReference type="ARBA" id="ARBA00023002"/>
    </source>
</evidence>
<dbReference type="InterPro" id="IPR050411">
    <property type="entry name" value="AlphaKG_dependent_hydroxylases"/>
</dbReference>